<gene>
    <name evidence="2" type="ORF">M011DRAFT_88576</name>
</gene>
<feature type="compositionally biased region" description="Basic and acidic residues" evidence="1">
    <location>
        <begin position="27"/>
        <end position="44"/>
    </location>
</feature>
<reference evidence="2" key="1">
    <citation type="journal article" date="2020" name="Stud. Mycol.">
        <title>101 Dothideomycetes genomes: a test case for predicting lifestyles and emergence of pathogens.</title>
        <authorList>
            <person name="Haridas S."/>
            <person name="Albert R."/>
            <person name="Binder M."/>
            <person name="Bloem J."/>
            <person name="Labutti K."/>
            <person name="Salamov A."/>
            <person name="Andreopoulos B."/>
            <person name="Baker S."/>
            <person name="Barry K."/>
            <person name="Bills G."/>
            <person name="Bluhm B."/>
            <person name="Cannon C."/>
            <person name="Castanera R."/>
            <person name="Culley D."/>
            <person name="Daum C."/>
            <person name="Ezra D."/>
            <person name="Gonzalez J."/>
            <person name="Henrissat B."/>
            <person name="Kuo A."/>
            <person name="Liang C."/>
            <person name="Lipzen A."/>
            <person name="Lutzoni F."/>
            <person name="Magnuson J."/>
            <person name="Mondo S."/>
            <person name="Nolan M."/>
            <person name="Ohm R."/>
            <person name="Pangilinan J."/>
            <person name="Park H.-J."/>
            <person name="Ramirez L."/>
            <person name="Alfaro M."/>
            <person name="Sun H."/>
            <person name="Tritt A."/>
            <person name="Yoshinaga Y."/>
            <person name="Zwiers L.-H."/>
            <person name="Turgeon B."/>
            <person name="Goodwin S."/>
            <person name="Spatafora J."/>
            <person name="Crous P."/>
            <person name="Grigoriev I."/>
        </authorList>
    </citation>
    <scope>NUCLEOTIDE SEQUENCE</scope>
    <source>
        <strain evidence="2">CBS 119925</strain>
    </source>
</reference>
<accession>A0A6A6VA84</accession>
<protein>
    <submittedName>
        <fullName evidence="2">Uncharacterized protein</fullName>
    </submittedName>
</protein>
<name>A0A6A6VA84_9PLEO</name>
<dbReference type="Proteomes" id="UP000799440">
    <property type="component" value="Unassembled WGS sequence"/>
</dbReference>
<feature type="region of interest" description="Disordered" evidence="1">
    <location>
        <begin position="1"/>
        <end position="72"/>
    </location>
</feature>
<sequence>MSGVFGRYRGGGGVEEIDLTLSSPEPEPTRSRDASSNRVKDESPRSQVSSNKVKAESDRPQIPRFPNEPTVGSVILPEDLPINPAHLTRIIDTTPREPLKAVLIQLCEISPAFSGALARGLAPHSLWAQDLIKHHNTSNPMPEAHTRSPGPERLKNPPTHSSQTPKRSPSHMAGSPSLSPWRRTPGTGTVCTHCQKPCTVGSKEPCCYYHPGQKRKRRDISGQLSVTFTCCEQDLDAEGCIPGPRTATLPGTSSFESLKMADNQSGNRKSPKLR</sequence>
<feature type="region of interest" description="Disordered" evidence="1">
    <location>
        <begin position="135"/>
        <end position="182"/>
    </location>
</feature>
<dbReference type="OrthoDB" id="3798352at2759"/>
<organism evidence="2 3">
    <name type="scientific">Sporormia fimetaria CBS 119925</name>
    <dbReference type="NCBI Taxonomy" id="1340428"/>
    <lineage>
        <taxon>Eukaryota</taxon>
        <taxon>Fungi</taxon>
        <taxon>Dikarya</taxon>
        <taxon>Ascomycota</taxon>
        <taxon>Pezizomycotina</taxon>
        <taxon>Dothideomycetes</taxon>
        <taxon>Pleosporomycetidae</taxon>
        <taxon>Pleosporales</taxon>
        <taxon>Sporormiaceae</taxon>
        <taxon>Sporormia</taxon>
    </lineage>
</organism>
<evidence type="ECO:0000313" key="3">
    <source>
        <dbReference type="Proteomes" id="UP000799440"/>
    </source>
</evidence>
<dbReference type="EMBL" id="MU006578">
    <property type="protein sequence ID" value="KAF2746201.1"/>
    <property type="molecule type" value="Genomic_DNA"/>
</dbReference>
<feature type="compositionally biased region" description="Polar residues" evidence="1">
    <location>
        <begin position="249"/>
        <end position="268"/>
    </location>
</feature>
<feature type="region of interest" description="Disordered" evidence="1">
    <location>
        <begin position="241"/>
        <end position="274"/>
    </location>
</feature>
<feature type="compositionally biased region" description="Basic and acidic residues" evidence="1">
    <location>
        <begin position="144"/>
        <end position="155"/>
    </location>
</feature>
<proteinExistence type="predicted"/>
<evidence type="ECO:0000313" key="2">
    <source>
        <dbReference type="EMBL" id="KAF2746201.1"/>
    </source>
</evidence>
<dbReference type="AlphaFoldDB" id="A0A6A6VA84"/>
<feature type="compositionally biased region" description="Polar residues" evidence="1">
    <location>
        <begin position="158"/>
        <end position="167"/>
    </location>
</feature>
<evidence type="ECO:0000256" key="1">
    <source>
        <dbReference type="SAM" id="MobiDB-lite"/>
    </source>
</evidence>
<keyword evidence="3" id="KW-1185">Reference proteome</keyword>